<dbReference type="EMBL" id="OW152829">
    <property type="protein sequence ID" value="CAH2047046.1"/>
    <property type="molecule type" value="Genomic_DNA"/>
</dbReference>
<dbReference type="Pfam" id="PF06585">
    <property type="entry name" value="JHBP"/>
    <property type="match status" value="1"/>
</dbReference>
<dbReference type="Proteomes" id="UP000837857">
    <property type="component" value="Chromosome 17"/>
</dbReference>
<reference evidence="1" key="1">
    <citation type="submission" date="2022-03" db="EMBL/GenBank/DDBJ databases">
        <authorList>
            <person name="Martin H S."/>
        </authorList>
    </citation>
    <scope>NUCLEOTIDE SEQUENCE</scope>
</reference>
<protein>
    <recommendedName>
        <fullName evidence="3">Circadian clock-controlled protein</fullName>
    </recommendedName>
</protein>
<proteinExistence type="predicted"/>
<feature type="non-terminal residue" evidence="1">
    <location>
        <position position="1"/>
    </location>
</feature>
<keyword evidence="2" id="KW-1185">Reference proteome</keyword>
<sequence length="284" mass="32272">MKLATELRGDRTWSSTIRAALRWMRSNKTSWYFGAPSPRYFLGALCADFICFCGVTHAKLAPDYIHPCNDTNRECLIKATQDAIPEFVKGLPHLGVPPLDPFTIEKLSIPLSGLKVTFYQGKVSGFKKCIVDNVISELEKRHFVLEFHCNLTIKGAYDAVGKILLFPINGEGDAKIKLTNLKMKVDIDTKYIKDKEGVNHFALKGYRYTFDYGDRVQFDLQNLFKESKELSDTVLAFLNENWKAVSEEFGKPIVDYAVDLAIRTIEKFFLAVPYEELINVPIPL</sequence>
<organism evidence="1 2">
    <name type="scientific">Iphiclides podalirius</name>
    <name type="common">scarce swallowtail</name>
    <dbReference type="NCBI Taxonomy" id="110791"/>
    <lineage>
        <taxon>Eukaryota</taxon>
        <taxon>Metazoa</taxon>
        <taxon>Ecdysozoa</taxon>
        <taxon>Arthropoda</taxon>
        <taxon>Hexapoda</taxon>
        <taxon>Insecta</taxon>
        <taxon>Pterygota</taxon>
        <taxon>Neoptera</taxon>
        <taxon>Endopterygota</taxon>
        <taxon>Lepidoptera</taxon>
        <taxon>Glossata</taxon>
        <taxon>Ditrysia</taxon>
        <taxon>Papilionoidea</taxon>
        <taxon>Papilionidae</taxon>
        <taxon>Papilioninae</taxon>
        <taxon>Iphiclides</taxon>
    </lineage>
</organism>
<dbReference type="InterPro" id="IPR038606">
    <property type="entry name" value="To_sf"/>
</dbReference>
<evidence type="ECO:0008006" key="3">
    <source>
        <dbReference type="Google" id="ProtNLM"/>
    </source>
</evidence>
<dbReference type="Gene3D" id="3.15.10.30">
    <property type="entry name" value="Haemolymph juvenile hormone binding protein"/>
    <property type="match status" value="1"/>
</dbReference>
<dbReference type="SMART" id="SM00700">
    <property type="entry name" value="JHBP"/>
    <property type="match status" value="1"/>
</dbReference>
<evidence type="ECO:0000313" key="1">
    <source>
        <dbReference type="EMBL" id="CAH2047046.1"/>
    </source>
</evidence>
<dbReference type="PANTHER" id="PTHR11008">
    <property type="entry name" value="PROTEIN TAKEOUT-LIKE PROTEIN"/>
    <property type="match status" value="1"/>
</dbReference>
<accession>A0ABN8I6K9</accession>
<dbReference type="PANTHER" id="PTHR11008:SF32">
    <property type="entry name" value="CIRCADIAN CLOCK-CONTROLLED PROTEIN DAYWAKE-RELATED"/>
    <property type="match status" value="1"/>
</dbReference>
<gene>
    <name evidence="1" type="ORF">IPOD504_LOCUS5604</name>
</gene>
<name>A0ABN8I6K9_9NEOP</name>
<evidence type="ECO:0000313" key="2">
    <source>
        <dbReference type="Proteomes" id="UP000837857"/>
    </source>
</evidence>
<dbReference type="InterPro" id="IPR010562">
    <property type="entry name" value="Haemolymph_juvenile_hormone-bd"/>
</dbReference>